<gene>
    <name evidence="1" type="ORF">SOCEGT47_072550</name>
</gene>
<dbReference type="PROSITE" id="PS51257">
    <property type="entry name" value="PROKAR_LIPOPROTEIN"/>
    <property type="match status" value="1"/>
</dbReference>
<protein>
    <submittedName>
        <fullName evidence="1">Uncharacterized protein</fullName>
    </submittedName>
</protein>
<proteinExistence type="predicted"/>
<organism evidence="1 2">
    <name type="scientific">Sorangium cellulosum</name>
    <name type="common">Polyangium cellulosum</name>
    <dbReference type="NCBI Taxonomy" id="56"/>
    <lineage>
        <taxon>Bacteria</taxon>
        <taxon>Pseudomonadati</taxon>
        <taxon>Myxococcota</taxon>
        <taxon>Polyangia</taxon>
        <taxon>Polyangiales</taxon>
        <taxon>Polyangiaceae</taxon>
        <taxon>Sorangium</taxon>
    </lineage>
</organism>
<evidence type="ECO:0000313" key="1">
    <source>
        <dbReference type="EMBL" id="AUX26685.1"/>
    </source>
</evidence>
<accession>A0A4P2QAM8</accession>
<evidence type="ECO:0000313" key="2">
    <source>
        <dbReference type="Proteomes" id="UP000295781"/>
    </source>
</evidence>
<reference evidence="1 2" key="1">
    <citation type="submission" date="2015-09" db="EMBL/GenBank/DDBJ databases">
        <title>Sorangium comparison.</title>
        <authorList>
            <person name="Zaburannyi N."/>
            <person name="Bunk B."/>
            <person name="Overmann J."/>
            <person name="Mueller R."/>
        </authorList>
    </citation>
    <scope>NUCLEOTIDE SEQUENCE [LARGE SCALE GENOMIC DNA]</scope>
    <source>
        <strain evidence="1 2">So ceGT47</strain>
    </source>
</reference>
<dbReference type="AlphaFoldDB" id="A0A4P2QAM8"/>
<name>A0A4P2QAM8_SORCE</name>
<dbReference type="EMBL" id="CP012670">
    <property type="protein sequence ID" value="AUX26685.1"/>
    <property type="molecule type" value="Genomic_DNA"/>
</dbReference>
<sequence length="40" mass="4501">MRHRLGILLVVLACGCSILDPSDRDELRKRIAAMPPSNWP</sequence>
<dbReference type="Proteomes" id="UP000295781">
    <property type="component" value="Chromosome"/>
</dbReference>